<dbReference type="EMBL" id="AP018933">
    <property type="protein sequence ID" value="BBG31226.1"/>
    <property type="molecule type" value="Genomic_DNA"/>
</dbReference>
<feature type="region of interest" description="Disordered" evidence="2">
    <location>
        <begin position="91"/>
        <end position="114"/>
    </location>
</feature>
<dbReference type="PANTHER" id="PTHR38040">
    <property type="entry name" value="UBIQUINONE BIOSYNTHESIS ACCESSORY FACTOR UBIK"/>
    <property type="match status" value="1"/>
</dbReference>
<dbReference type="InterPro" id="IPR007475">
    <property type="entry name" value="UbiK"/>
</dbReference>
<name>A0A348HHX4_9GAMM</name>
<dbReference type="HAMAP" id="MF_02216">
    <property type="entry name" value="UbiK"/>
    <property type="match status" value="1"/>
</dbReference>
<organism evidence="3 4">
    <name type="scientific">Zymobacter palmae</name>
    <dbReference type="NCBI Taxonomy" id="33074"/>
    <lineage>
        <taxon>Bacteria</taxon>
        <taxon>Pseudomonadati</taxon>
        <taxon>Pseudomonadota</taxon>
        <taxon>Gammaproteobacteria</taxon>
        <taxon>Oceanospirillales</taxon>
        <taxon>Halomonadaceae</taxon>
        <taxon>Zymobacter group</taxon>
        <taxon>Zymobacter</taxon>
    </lineage>
</organism>
<comment type="subcellular location">
    <subcellularLocation>
        <location evidence="1">Cytoplasm</location>
    </subcellularLocation>
</comment>
<accession>A0A348HHX4</accession>
<dbReference type="GO" id="GO:0006744">
    <property type="term" value="P:ubiquinone biosynthetic process"/>
    <property type="evidence" value="ECO:0007669"/>
    <property type="project" value="UniProtKB-UniRule"/>
</dbReference>
<dbReference type="GO" id="GO:0005737">
    <property type="term" value="C:cytoplasm"/>
    <property type="evidence" value="ECO:0007669"/>
    <property type="project" value="UniProtKB-SubCell"/>
</dbReference>
<protein>
    <recommendedName>
        <fullName evidence="1">Ubiquinone biosynthesis accessory factor UbiK</fullName>
    </recommendedName>
</protein>
<keyword evidence="1" id="KW-0831">Ubiquinone biosynthesis</keyword>
<comment type="similarity">
    <text evidence="1">Belongs to the UbiK family.</text>
</comment>
<reference evidence="3 4" key="1">
    <citation type="submission" date="2018-09" db="EMBL/GenBank/DDBJ databases">
        <title>Zymobacter palmae IAM14233 (=T109) whole genome analysis.</title>
        <authorList>
            <person name="Yanase H."/>
        </authorList>
    </citation>
    <scope>NUCLEOTIDE SEQUENCE [LARGE SCALE GENOMIC DNA]</scope>
    <source>
        <strain evidence="3 4">IAM14233</strain>
    </source>
</reference>
<evidence type="ECO:0000313" key="4">
    <source>
        <dbReference type="Proteomes" id="UP000267342"/>
    </source>
</evidence>
<dbReference type="UniPathway" id="UPA00232"/>
<keyword evidence="4" id="KW-1185">Reference proteome</keyword>
<dbReference type="PANTHER" id="PTHR38040:SF1">
    <property type="entry name" value="UBIQUINONE BIOSYNTHESIS ACCESSORY FACTOR UBIK"/>
    <property type="match status" value="1"/>
</dbReference>
<dbReference type="Pfam" id="PF04380">
    <property type="entry name" value="BMFP"/>
    <property type="match status" value="1"/>
</dbReference>
<dbReference type="KEGG" id="zpl:ZBT109_2496"/>
<dbReference type="Proteomes" id="UP000267342">
    <property type="component" value="Chromosome"/>
</dbReference>
<keyword evidence="1" id="KW-0963">Cytoplasm</keyword>
<comment type="function">
    <text evidence="1">Required for efficient ubiquinone (coenzyme Q) biosynthesis. UbiK is probably an accessory factor of Ubi enzymes and facilitates ubiquinone biosynthesis by acting as an assembly factor, a targeting factor, or both.</text>
</comment>
<proteinExistence type="inferred from homology"/>
<evidence type="ECO:0000256" key="2">
    <source>
        <dbReference type="SAM" id="MobiDB-lite"/>
    </source>
</evidence>
<sequence>MAPRLLDIPDQEDAMPRNNDIFNQFFGQFSEKLSQFSAIPDSVKQSMHGAMRSAFDRMDLVSREEFDITQSVLERTRNRLETLERRIDVLEKQLDAQRSSADDEHPGEEALRDA</sequence>
<evidence type="ECO:0000313" key="3">
    <source>
        <dbReference type="EMBL" id="BBG31226.1"/>
    </source>
</evidence>
<evidence type="ECO:0000256" key="1">
    <source>
        <dbReference type="HAMAP-Rule" id="MF_02216"/>
    </source>
</evidence>
<gene>
    <name evidence="1" type="primary">ubiK</name>
    <name evidence="3" type="ORF">ZBT109_2496</name>
</gene>
<comment type="pathway">
    <text evidence="1">Cofactor biosynthesis; ubiquinone biosynthesis.</text>
</comment>
<dbReference type="AlphaFoldDB" id="A0A348HHX4"/>
<dbReference type="STRING" id="1123510.GCA_000620025_02091"/>